<dbReference type="InterPro" id="IPR037401">
    <property type="entry name" value="SnoaL-like"/>
</dbReference>
<name>B0T6Q2_CAUSK</name>
<proteinExistence type="predicted"/>
<accession>B0T6Q2</accession>
<dbReference type="STRING" id="366602.Caul_0535"/>
<dbReference type="AlphaFoldDB" id="B0T6Q2"/>
<evidence type="ECO:0000256" key="1">
    <source>
        <dbReference type="SAM" id="MobiDB-lite"/>
    </source>
</evidence>
<feature type="domain" description="SnoaL-like" evidence="2">
    <location>
        <begin position="9"/>
        <end position="136"/>
    </location>
</feature>
<sequence length="177" mass="20903">MIDEKRLQDLIDKQDIYELMCRYERGVDRFDEDLVQSCFWPEATAVFPLTIDSVFKGPYSDFLKIDVESWKPYTAQQHYVCNQLCEINEDQALVETYQFSFYWKTPGDDPKLNSQNSGRYIDRCERRNGEWRIIHREFIRNFSFPIAPKGFGSVENGWPMPSQSRSDPAYRTLSPDA</sequence>
<dbReference type="InterPro" id="IPR032710">
    <property type="entry name" value="NTF2-like_dom_sf"/>
</dbReference>
<protein>
    <recommendedName>
        <fullName evidence="2">SnoaL-like domain-containing protein</fullName>
    </recommendedName>
</protein>
<reference evidence="3" key="1">
    <citation type="submission" date="2008-01" db="EMBL/GenBank/DDBJ databases">
        <title>Complete sequence of chromosome of Caulobacter sp. K31.</title>
        <authorList>
            <consortium name="US DOE Joint Genome Institute"/>
            <person name="Copeland A."/>
            <person name="Lucas S."/>
            <person name="Lapidus A."/>
            <person name="Barry K."/>
            <person name="Glavina del Rio T."/>
            <person name="Dalin E."/>
            <person name="Tice H."/>
            <person name="Pitluck S."/>
            <person name="Bruce D."/>
            <person name="Goodwin L."/>
            <person name="Thompson L.S."/>
            <person name="Brettin T."/>
            <person name="Detter J.C."/>
            <person name="Han C."/>
            <person name="Schmutz J."/>
            <person name="Larimer F."/>
            <person name="Land M."/>
            <person name="Hauser L."/>
            <person name="Kyrpides N."/>
            <person name="Kim E."/>
            <person name="Stephens C."/>
            <person name="Richardson P."/>
        </authorList>
    </citation>
    <scope>NUCLEOTIDE SEQUENCE [LARGE SCALE GENOMIC DNA]</scope>
    <source>
        <strain evidence="3">K31</strain>
    </source>
</reference>
<dbReference type="Gene3D" id="3.10.450.50">
    <property type="match status" value="1"/>
</dbReference>
<dbReference type="SUPFAM" id="SSF54427">
    <property type="entry name" value="NTF2-like"/>
    <property type="match status" value="1"/>
</dbReference>
<evidence type="ECO:0000313" key="3">
    <source>
        <dbReference type="EMBL" id="ABZ69669.1"/>
    </source>
</evidence>
<dbReference type="OrthoDB" id="7191104at2"/>
<dbReference type="HOGENOM" id="CLU_106738_0_0_5"/>
<gene>
    <name evidence="3" type="ordered locus">Caul_0535</name>
</gene>
<feature type="region of interest" description="Disordered" evidence="1">
    <location>
        <begin position="157"/>
        <end position="177"/>
    </location>
</feature>
<dbReference type="EMBL" id="CP000927">
    <property type="protein sequence ID" value="ABZ69669.1"/>
    <property type="molecule type" value="Genomic_DNA"/>
</dbReference>
<organism evidence="3">
    <name type="scientific">Caulobacter sp. (strain K31)</name>
    <dbReference type="NCBI Taxonomy" id="366602"/>
    <lineage>
        <taxon>Bacteria</taxon>
        <taxon>Pseudomonadati</taxon>
        <taxon>Pseudomonadota</taxon>
        <taxon>Alphaproteobacteria</taxon>
        <taxon>Caulobacterales</taxon>
        <taxon>Caulobacteraceae</taxon>
        <taxon>Caulobacter</taxon>
    </lineage>
</organism>
<dbReference type="KEGG" id="cak:Caul_0535"/>
<dbReference type="Pfam" id="PF13577">
    <property type="entry name" value="SnoaL_4"/>
    <property type="match status" value="1"/>
</dbReference>
<evidence type="ECO:0000259" key="2">
    <source>
        <dbReference type="Pfam" id="PF13577"/>
    </source>
</evidence>
<dbReference type="eggNOG" id="COG5517">
    <property type="taxonomic scope" value="Bacteria"/>
</dbReference>